<dbReference type="InterPro" id="IPR039537">
    <property type="entry name" value="Retrotran_Ty1/copia-like"/>
</dbReference>
<keyword evidence="6" id="KW-0229">DNA integration</keyword>
<feature type="compositionally biased region" description="Low complexity" evidence="10">
    <location>
        <begin position="256"/>
        <end position="270"/>
    </location>
</feature>
<keyword evidence="1" id="KW-0540">Nuclease</keyword>
<accession>A0ABN8C0V2</accession>
<evidence type="ECO:0000256" key="3">
    <source>
        <dbReference type="ARBA" id="ARBA00022759"/>
    </source>
</evidence>
<keyword evidence="3" id="KW-0255">Endonuclease</keyword>
<keyword evidence="8" id="KW-0808">Transferase</keyword>
<feature type="region of interest" description="Disordered" evidence="10">
    <location>
        <begin position="256"/>
        <end position="297"/>
    </location>
</feature>
<keyword evidence="8" id="KW-0548">Nucleotidyltransferase</keyword>
<evidence type="ECO:0000256" key="10">
    <source>
        <dbReference type="SAM" id="MobiDB-lite"/>
    </source>
</evidence>
<keyword evidence="13" id="KW-1185">Reference proteome</keyword>
<comment type="caution">
    <text evidence="12">The sequence shown here is derived from an EMBL/GenBank/DDBJ whole genome shotgun (WGS) entry which is preliminary data.</text>
</comment>
<dbReference type="Proteomes" id="UP001157938">
    <property type="component" value="Unassembled WGS sequence"/>
</dbReference>
<dbReference type="PANTHER" id="PTHR42648">
    <property type="entry name" value="TRANSPOSASE, PUTATIVE-RELATED"/>
    <property type="match status" value="1"/>
</dbReference>
<keyword evidence="4" id="KW-0378">Hydrolase</keyword>
<evidence type="ECO:0000256" key="7">
    <source>
        <dbReference type="ARBA" id="ARBA00022918"/>
    </source>
</evidence>
<feature type="domain" description="Integrase catalytic" evidence="11">
    <location>
        <begin position="1"/>
        <end position="156"/>
    </location>
</feature>
<feature type="compositionally biased region" description="Basic and acidic residues" evidence="10">
    <location>
        <begin position="390"/>
        <end position="404"/>
    </location>
</feature>
<dbReference type="InterPro" id="IPR012337">
    <property type="entry name" value="RNaseH-like_sf"/>
</dbReference>
<keyword evidence="9" id="KW-0233">DNA recombination</keyword>
<evidence type="ECO:0000256" key="6">
    <source>
        <dbReference type="ARBA" id="ARBA00022908"/>
    </source>
</evidence>
<keyword evidence="2" id="KW-0479">Metal-binding</keyword>
<name>A0ABN8C0V2_9STRA</name>
<evidence type="ECO:0000259" key="11">
    <source>
        <dbReference type="PROSITE" id="PS50994"/>
    </source>
</evidence>
<dbReference type="PANTHER" id="PTHR42648:SF11">
    <property type="entry name" value="TRANSPOSON TY4-P GAG-POL POLYPROTEIN"/>
    <property type="match status" value="1"/>
</dbReference>
<reference evidence="12 13" key="1">
    <citation type="submission" date="2021-11" db="EMBL/GenBank/DDBJ databases">
        <authorList>
            <person name="Islam A."/>
            <person name="Islam S."/>
            <person name="Flora M.S."/>
            <person name="Rahman M."/>
            <person name="Ziaur R.M."/>
            <person name="Epstein J.H."/>
            <person name="Hassan M."/>
            <person name="Klassen M."/>
            <person name="Woodard K."/>
            <person name="Webb A."/>
            <person name="Webby R.J."/>
            <person name="El Zowalaty M.E."/>
        </authorList>
    </citation>
    <scope>NUCLEOTIDE SEQUENCE [LARGE SCALE GENOMIC DNA]</scope>
    <source>
        <strain evidence="12">Pf1</strain>
    </source>
</reference>
<evidence type="ECO:0000256" key="8">
    <source>
        <dbReference type="ARBA" id="ARBA00022932"/>
    </source>
</evidence>
<gene>
    <name evidence="12" type="ORF">PFR001_LOCUS3249</name>
</gene>
<evidence type="ECO:0000256" key="9">
    <source>
        <dbReference type="ARBA" id="ARBA00023172"/>
    </source>
</evidence>
<dbReference type="InterPro" id="IPR036397">
    <property type="entry name" value="RNaseH_sf"/>
</dbReference>
<dbReference type="Gene3D" id="3.30.420.10">
    <property type="entry name" value="Ribonuclease H-like superfamily/Ribonuclease H"/>
    <property type="match status" value="1"/>
</dbReference>
<evidence type="ECO:0000256" key="4">
    <source>
        <dbReference type="ARBA" id="ARBA00022801"/>
    </source>
</evidence>
<proteinExistence type="predicted"/>
<dbReference type="InterPro" id="IPR001584">
    <property type="entry name" value="Integrase_cat-core"/>
</dbReference>
<dbReference type="InterPro" id="IPR057670">
    <property type="entry name" value="SH3_retrovirus"/>
</dbReference>
<keyword evidence="8" id="KW-0239">DNA-directed DNA polymerase</keyword>
<evidence type="ECO:0000313" key="13">
    <source>
        <dbReference type="Proteomes" id="UP001157938"/>
    </source>
</evidence>
<organism evidence="12 13">
    <name type="scientific">Peronospora farinosa</name>
    <dbReference type="NCBI Taxonomy" id="134698"/>
    <lineage>
        <taxon>Eukaryota</taxon>
        <taxon>Sar</taxon>
        <taxon>Stramenopiles</taxon>
        <taxon>Oomycota</taxon>
        <taxon>Peronosporomycetes</taxon>
        <taxon>Peronosporales</taxon>
        <taxon>Peronosporaceae</taxon>
        <taxon>Peronospora</taxon>
    </lineage>
</organism>
<keyword evidence="5" id="KW-0460">Magnesium</keyword>
<evidence type="ECO:0000256" key="2">
    <source>
        <dbReference type="ARBA" id="ARBA00022723"/>
    </source>
</evidence>
<evidence type="ECO:0000256" key="1">
    <source>
        <dbReference type="ARBA" id="ARBA00022722"/>
    </source>
</evidence>
<dbReference type="EMBL" id="CAKLBC010000695">
    <property type="protein sequence ID" value="CAH0487717.1"/>
    <property type="molecule type" value="Genomic_DNA"/>
</dbReference>
<sequence>MSDMCYIGVGTYDGYKHFQLIQDEATRYVWGFLRKEKREAATVVISHLAWLMAQGHHIQVFSTDQGRELVNRQLKQFLRQHGVDFLWTNAYSPEENGLVERMNGIVMSRVRSLLTTVDMPDLLWGDAFTFALEILNIIPSEALDGDTPYTRRFGRRPDLSNVRIWGCVVFVFTQKILRKTKLENPGKPAIFLGYAKNSIGYRILDARSGTIQELRTVHRGGLVSVDDAPNVGVPAWAGGPGSVLLSENPTRLARANARSSRSRAASPAEAEMGSCRDRTASPAEAAMGSCRERTASPAQAEMGSYRYRGLAGYSPNWYRIVTDGGEGGREGGMDLSNRSMPAPCRNTGDRSNRRGSVPSTCLPALSADDDYLGMSDMGQTPTPFEEEEAEEKRPVIVRPGEQKRSCHAVASSG</sequence>
<feature type="region of interest" description="Disordered" evidence="10">
    <location>
        <begin position="333"/>
        <end position="413"/>
    </location>
</feature>
<dbReference type="SUPFAM" id="SSF53098">
    <property type="entry name" value="Ribonuclease H-like"/>
    <property type="match status" value="1"/>
</dbReference>
<dbReference type="PROSITE" id="PS50994">
    <property type="entry name" value="INTEGRASE"/>
    <property type="match status" value="1"/>
</dbReference>
<protein>
    <recommendedName>
        <fullName evidence="11">Integrase catalytic domain-containing protein</fullName>
    </recommendedName>
</protein>
<dbReference type="Pfam" id="PF25597">
    <property type="entry name" value="SH3_retrovirus"/>
    <property type="match status" value="1"/>
</dbReference>
<keyword evidence="7" id="KW-0695">RNA-directed DNA polymerase</keyword>
<dbReference type="Pfam" id="PF00665">
    <property type="entry name" value="rve"/>
    <property type="match status" value="1"/>
</dbReference>
<evidence type="ECO:0000256" key="5">
    <source>
        <dbReference type="ARBA" id="ARBA00022842"/>
    </source>
</evidence>
<evidence type="ECO:0000313" key="12">
    <source>
        <dbReference type="EMBL" id="CAH0487717.1"/>
    </source>
</evidence>